<accession>A0A1Y0EHH5</accession>
<dbReference type="Proteomes" id="UP000195273">
    <property type="component" value="Chromosome"/>
</dbReference>
<dbReference type="STRING" id="1122181.GCA_000382265_02585"/>
<dbReference type="EMBL" id="CP021431">
    <property type="protein sequence ID" value="ARU03077.1"/>
    <property type="molecule type" value="Genomic_DNA"/>
</dbReference>
<dbReference type="SUPFAM" id="SSF82866">
    <property type="entry name" value="Multidrug efflux transporter AcrB transmembrane domain"/>
    <property type="match status" value="2"/>
</dbReference>
<keyword evidence="1" id="KW-0812">Transmembrane</keyword>
<keyword evidence="1" id="KW-1133">Transmembrane helix</keyword>
<feature type="transmembrane region" description="Helical" evidence="1">
    <location>
        <begin position="335"/>
        <end position="354"/>
    </location>
</feature>
<dbReference type="Gene3D" id="3.30.70.1440">
    <property type="entry name" value="Multidrug efflux transporter AcrB pore domain"/>
    <property type="match status" value="1"/>
</dbReference>
<dbReference type="PANTHER" id="PTHR32063">
    <property type="match status" value="1"/>
</dbReference>
<evidence type="ECO:0000313" key="3">
    <source>
        <dbReference type="Proteomes" id="UP000195273"/>
    </source>
</evidence>
<protein>
    <submittedName>
        <fullName evidence="2">Multidrug efflux pump subunit AcrB</fullName>
    </submittedName>
</protein>
<dbReference type="Pfam" id="PF00873">
    <property type="entry name" value="ACR_tran"/>
    <property type="match status" value="1"/>
</dbReference>
<dbReference type="SUPFAM" id="SSF82714">
    <property type="entry name" value="Multidrug efflux transporter AcrB TolC docking domain, DN and DC subdomains"/>
    <property type="match status" value="2"/>
</dbReference>
<feature type="transmembrane region" description="Helical" evidence="1">
    <location>
        <begin position="512"/>
        <end position="534"/>
    </location>
</feature>
<feature type="transmembrane region" description="Helical" evidence="1">
    <location>
        <begin position="361"/>
        <end position="381"/>
    </location>
</feature>
<dbReference type="KEGG" id="lvs:LOKVESSMR4R_03812"/>
<dbReference type="RefSeq" id="WP_087212089.1">
    <property type="nucleotide sequence ID" value="NZ_CP021431.1"/>
</dbReference>
<organism evidence="2 3">
    <name type="scientific">Yoonia vestfoldensis</name>
    <dbReference type="NCBI Taxonomy" id="245188"/>
    <lineage>
        <taxon>Bacteria</taxon>
        <taxon>Pseudomonadati</taxon>
        <taxon>Pseudomonadota</taxon>
        <taxon>Alphaproteobacteria</taxon>
        <taxon>Rhodobacterales</taxon>
        <taxon>Paracoccaceae</taxon>
        <taxon>Yoonia</taxon>
    </lineage>
</organism>
<dbReference type="GO" id="GO:0005886">
    <property type="term" value="C:plasma membrane"/>
    <property type="evidence" value="ECO:0007669"/>
    <property type="project" value="TreeGrafter"/>
</dbReference>
<feature type="transmembrane region" description="Helical" evidence="1">
    <location>
        <begin position="387"/>
        <end position="410"/>
    </location>
</feature>
<dbReference type="InterPro" id="IPR001036">
    <property type="entry name" value="Acrflvin-R"/>
</dbReference>
<dbReference type="Gene3D" id="1.20.1640.10">
    <property type="entry name" value="Multidrug efflux transporter AcrB transmembrane domain"/>
    <property type="match status" value="2"/>
</dbReference>
<dbReference type="AlphaFoldDB" id="A0A1Y0EHH5"/>
<proteinExistence type="predicted"/>
<dbReference type="GO" id="GO:0042910">
    <property type="term" value="F:xenobiotic transmembrane transporter activity"/>
    <property type="evidence" value="ECO:0007669"/>
    <property type="project" value="TreeGrafter"/>
</dbReference>
<evidence type="ECO:0000313" key="2">
    <source>
        <dbReference type="EMBL" id="ARU03077.1"/>
    </source>
</evidence>
<dbReference type="PANTHER" id="PTHR32063:SF18">
    <property type="entry name" value="CATION EFFLUX SYSTEM PROTEIN"/>
    <property type="match status" value="1"/>
</dbReference>
<dbReference type="Gene3D" id="3.30.2090.10">
    <property type="entry name" value="Multidrug efflux transporter AcrB TolC docking domain, DN and DC subdomains"/>
    <property type="match status" value="2"/>
</dbReference>
<feature type="transmembrane region" description="Helical" evidence="1">
    <location>
        <begin position="862"/>
        <end position="881"/>
    </location>
</feature>
<feature type="transmembrane region" description="Helical" evidence="1">
    <location>
        <begin position="985"/>
        <end position="1007"/>
    </location>
</feature>
<dbReference type="Gene3D" id="3.30.70.1430">
    <property type="entry name" value="Multidrug efflux transporter AcrB pore domain"/>
    <property type="match status" value="2"/>
</dbReference>
<feature type="transmembrane region" description="Helical" evidence="1">
    <location>
        <begin position="959"/>
        <end position="979"/>
    </location>
</feature>
<dbReference type="Gene3D" id="3.30.70.1320">
    <property type="entry name" value="Multidrug efflux transporter AcrB pore domain like"/>
    <property type="match status" value="1"/>
</dbReference>
<feature type="transmembrane region" description="Helical" evidence="1">
    <location>
        <begin position="888"/>
        <end position="908"/>
    </location>
</feature>
<dbReference type="OrthoDB" id="9798415at2"/>
<feature type="transmembrane region" description="Helical" evidence="1">
    <location>
        <begin position="463"/>
        <end position="491"/>
    </location>
</feature>
<sequence length="1029" mass="107232">MDTLFFRQPRLVMLALLVILSAGASALVSIGRQEDPTITNIFATVTTVFPGADPARVEALVTAKIETELRTIPEIAEIASTSATGISVIAVELVETIPPAAIEQIWAQVRDSVADAQRDFPAGVREPAFDSDGAGGYAAIFALTMPDGFSLTRAAREAEALADHLRRMPGTAMVDLHGLPEEEVLVTLAPDRIAALGMTADQVSAAIRAADAKVQAGRLRGDVTDLVLGITGEITSLDRLRAVVLREDAQGRVTLLGDVAEITRGPRAPMAEAALFQGRPAILVSAKLSEGLQVDRWMAAIRAAVATQADNLPWGLAIDTVFDQSRYTSDRLAEVGTNMAIGVALVVAVLFVTLGARSALIVAMVLPVVTLASVATLNALAVPIHQMSVTGLIVALGLLVDAAIVMTDEVGKRLRAGLSRLAAVAGSVRRLTMPLAASTVTTILSFMPLLLLPGPAGDFMGSIAIAVIVMLGWSFIVAITITPAIAGHWLVARDGVAPRPGLLMRGFRAAMALSLANPWRSVALSLILPVLGFLSLPGLTPQFFPGVDRDQFHIELDMPRGTGIGETLRVVRAVDAVLAAEDDIRDVAWVVGRSAPAFYYNMVGGRDQAPAFAEALIRTASPAATQRLLESLQSALPPQFLQARFVIRGLTQGPPVNAPLELRLVGQEIDALRLAGDDLRARLAAVSSVAVVRTGVAGGTPKLTLNVDEARARLLGLDLGQIARQMEAGLEGVTGGSLLEGTEELPVRVRLGAGLRGDPVAIGDMPILPPGAARIAAAGQFPAVPLSTLGSLRMEPSESTITRRNGERINNVQAFLMPGVLPAVALAEAMALLDAGGFTLPQGVRLETGGDSDARDSTVQALIAPLGLIITLSIAVVVVTFNSFRLTLIAFTVAFLSAGLSMLALAVFNYPFGITAIIGVIGSIGVSINAALIVLSGLQEDAGARAGDRAAMVDVVAGSARHITSTTITTFGGFLPLIVAGGGFWPPFAMSVAGGVALSVTLAFAFTPQMFALTLSRGTGPVIARKMPQ</sequence>
<feature type="transmembrane region" description="Helical" evidence="1">
    <location>
        <begin position="914"/>
        <end position="938"/>
    </location>
</feature>
<dbReference type="InterPro" id="IPR027463">
    <property type="entry name" value="AcrB_DN_DC_subdom"/>
</dbReference>
<evidence type="ECO:0000256" key="1">
    <source>
        <dbReference type="SAM" id="Phobius"/>
    </source>
</evidence>
<keyword evidence="1" id="KW-0472">Membrane</keyword>
<keyword evidence="3" id="KW-1185">Reference proteome</keyword>
<dbReference type="SUPFAM" id="SSF82693">
    <property type="entry name" value="Multidrug efflux transporter AcrB pore domain, PN1, PN2, PC1 and PC2 subdomains"/>
    <property type="match status" value="2"/>
</dbReference>
<feature type="transmembrane region" description="Helical" evidence="1">
    <location>
        <begin position="431"/>
        <end position="451"/>
    </location>
</feature>
<name>A0A1Y0EHH5_9RHOB</name>
<gene>
    <name evidence="2" type="primary">acrB</name>
    <name evidence="2" type="ORF">LOKVESSMR4R_03812</name>
</gene>
<dbReference type="PRINTS" id="PR00702">
    <property type="entry name" value="ACRIFLAVINRP"/>
</dbReference>
<reference evidence="2 3" key="1">
    <citation type="submission" date="2017-05" db="EMBL/GenBank/DDBJ databases">
        <title>Genome Sequence of Loktanella vestfoldensis Strain SMR4r Isolated from a Culture of the Diatom Skeletonema marinoi.</title>
        <authorList>
            <person name="Topel M."/>
            <person name="Pinder M.I.M."/>
            <person name="Johansson O.N."/>
            <person name="Kourtchenko O."/>
            <person name="Godhe A."/>
            <person name="Clarke A.K."/>
        </authorList>
    </citation>
    <scope>NUCLEOTIDE SEQUENCE [LARGE SCALE GENOMIC DNA]</scope>
    <source>
        <strain evidence="2 3">SMR4r</strain>
    </source>
</reference>